<protein>
    <submittedName>
        <fullName evidence="1">Alpha/beta hydrolase</fullName>
    </submittedName>
</protein>
<dbReference type="OrthoDB" id="3400345at2"/>
<dbReference type="Gene3D" id="3.40.50.1820">
    <property type="entry name" value="alpha/beta hydrolase"/>
    <property type="match status" value="1"/>
</dbReference>
<name>A0A7I7SJ24_9MYCO</name>
<keyword evidence="1" id="KW-0378">Hydrolase</keyword>
<sequence>MTRGHADRPATAEIELTIGTVRYRDEGAGPPLVFVHGLLVDGGLWQPVVDRLRDRFRCLSPDWPLGAHTVPARPGAEVTPRGVARAIGEFLTALDLREVTLVANDTGGAITQLLLAEGCDRVARVVLTPCDSFDNFLPPALRILQVAPRVPGLLGLGAALMRPPWVQRLIYRTLGKHPVDAATLAGWMRPFRTDPAVRADVGRFLRAVDSADTLAAAERLGGFGAPVLLLWPRKAPFFPYRHAQRWAQILPDATLVEVPDSRTFVCRDQPAFTAEQIAAFVGAASGVR</sequence>
<dbReference type="EMBL" id="NCXO01000059">
    <property type="protein sequence ID" value="OSC27263.1"/>
    <property type="molecule type" value="Genomic_DNA"/>
</dbReference>
<dbReference type="InterPro" id="IPR000073">
    <property type="entry name" value="AB_hydrolase_1"/>
</dbReference>
<dbReference type="AlphaFoldDB" id="A0A7I7SJ24"/>
<organism evidence="1 2">
    <name type="scientific">Mycolicibacillus koreensis</name>
    <dbReference type="NCBI Taxonomy" id="1069220"/>
    <lineage>
        <taxon>Bacteria</taxon>
        <taxon>Bacillati</taxon>
        <taxon>Actinomycetota</taxon>
        <taxon>Actinomycetes</taxon>
        <taxon>Mycobacteriales</taxon>
        <taxon>Mycobacteriaceae</taxon>
        <taxon>Mycolicibacillus</taxon>
    </lineage>
</organism>
<dbReference type="Proteomes" id="UP000193577">
    <property type="component" value="Unassembled WGS sequence"/>
</dbReference>
<reference evidence="1 2" key="1">
    <citation type="submission" date="2017-04" db="EMBL/GenBank/DDBJ databases">
        <title>The new phylogeny of genus Mycobacterium.</title>
        <authorList>
            <person name="Tortoli E."/>
            <person name="Trovato A."/>
            <person name="Cirillo D.M."/>
        </authorList>
    </citation>
    <scope>NUCLEOTIDE SEQUENCE [LARGE SCALE GENOMIC DNA]</scope>
    <source>
        <strain evidence="1 2">KCTC 19819</strain>
    </source>
</reference>
<gene>
    <name evidence="1" type="ORF">B8W67_18125</name>
</gene>
<accession>A0A7I7SJ24</accession>
<proteinExistence type="predicted"/>
<dbReference type="InterPro" id="IPR029058">
    <property type="entry name" value="AB_hydrolase_fold"/>
</dbReference>
<evidence type="ECO:0000313" key="1">
    <source>
        <dbReference type="EMBL" id="OSC27263.1"/>
    </source>
</evidence>
<dbReference type="InterPro" id="IPR050266">
    <property type="entry name" value="AB_hydrolase_sf"/>
</dbReference>
<dbReference type="RefSeq" id="WP_085305482.1">
    <property type="nucleotide sequence ID" value="NZ_AP022594.1"/>
</dbReference>
<dbReference type="SUPFAM" id="SSF53474">
    <property type="entry name" value="alpha/beta-Hydrolases"/>
    <property type="match status" value="1"/>
</dbReference>
<dbReference type="Pfam" id="PF00561">
    <property type="entry name" value="Abhydrolase_1"/>
    <property type="match status" value="1"/>
</dbReference>
<comment type="caution">
    <text evidence="1">The sequence shown here is derived from an EMBL/GenBank/DDBJ whole genome shotgun (WGS) entry which is preliminary data.</text>
</comment>
<keyword evidence="2" id="KW-1185">Reference proteome</keyword>
<dbReference type="GO" id="GO:0016787">
    <property type="term" value="F:hydrolase activity"/>
    <property type="evidence" value="ECO:0007669"/>
    <property type="project" value="UniProtKB-KW"/>
</dbReference>
<evidence type="ECO:0000313" key="2">
    <source>
        <dbReference type="Proteomes" id="UP000193577"/>
    </source>
</evidence>
<dbReference type="PANTHER" id="PTHR43798">
    <property type="entry name" value="MONOACYLGLYCEROL LIPASE"/>
    <property type="match status" value="1"/>
</dbReference>